<evidence type="ECO:0000259" key="10">
    <source>
        <dbReference type="PROSITE" id="PS50110"/>
    </source>
</evidence>
<evidence type="ECO:0000259" key="11">
    <source>
        <dbReference type="PROSITE" id="PS50851"/>
    </source>
</evidence>
<feature type="modified residue" description="4-aspartylphosphate" evidence="7">
    <location>
        <position position="733"/>
    </location>
</feature>
<dbReference type="FunFam" id="3.30.565.10:FF:000016">
    <property type="entry name" value="Chemotaxis protein CheA, putative"/>
    <property type="match status" value="1"/>
</dbReference>
<evidence type="ECO:0000256" key="1">
    <source>
        <dbReference type="ARBA" id="ARBA00000085"/>
    </source>
</evidence>
<dbReference type="InterPro" id="IPR036890">
    <property type="entry name" value="HATPase_C_sf"/>
</dbReference>
<feature type="compositionally biased region" description="Low complexity" evidence="8">
    <location>
        <begin position="208"/>
        <end position="220"/>
    </location>
</feature>
<sequence>MIAPFPFWGRGRVRELQEEPKERNGMGDTEALMRELLETFELEAQEHIGALATLLVALERESEKAEKARLVESVLRRVHTLKGAAHAVNLVTVAQGCQELESLLASLKRGEISLDLDLFDRLHRDIDAVAFEISSARESSLPPKAASTFPAAGLEPIAATADQAESRYVSAGAESNQAPFPEQLKERAPKVPPMAKPNAEPAAHVPESAGSAPAARPAPRGADETVKVSARLLESLLLQSEELVSAKLSAALLHEEAAALAADLSARGDERLRALESARKALKQAPPQDRALPLLVEQGCQYEKVLEGRLRHLEKGAEKNLRTLSGMVDPLLGELKKLHLLPFSFLVEPFSKMVRDLARQLDKEAELNCEGTELELDRRILAELKEPLLHLVRNMLDHGIETPAERRLAGKPEKGQLGIELKLMDANRAELTVGDDGCGIDLSQVREAASRLELASREALELTPDQELLQLIFESGVSTSRIVGSISGRGVGLAIVREALERLGGHVTVESARGMGTRFHLHFPLSFAMMRALQVQVAGRDCFLPAANIETSGRVAPHQVKRVENRDTILWGDEVLALIPLSRLLGLPAPAAPERVLSFVVLRAADKRIAFSVDQVVGVQEILLKPLGNQLSRVRNVAGGTVSGDGRVVPVLNVADLFRSAFADQAPSQPIGEPAHRAQAARLSVLVAEDSITSRTLLKNILEASGFRVRTAIDGLDALTQLKTEEFDVVVSDVEMPRMDGFQLTAAIRSESRFAAVPVILVTGLESRADRERGIDVGASAYLVKSSFDQSGLIDVIRKLT</sequence>
<dbReference type="InterPro" id="IPR005467">
    <property type="entry name" value="His_kinase_dom"/>
</dbReference>
<evidence type="ECO:0000256" key="7">
    <source>
        <dbReference type="PROSITE-ProRule" id="PRU00169"/>
    </source>
</evidence>
<dbReference type="InterPro" id="IPR011006">
    <property type="entry name" value="CheY-like_superfamily"/>
</dbReference>
<dbReference type="GO" id="GO:0000155">
    <property type="term" value="F:phosphorelay sensor kinase activity"/>
    <property type="evidence" value="ECO:0007669"/>
    <property type="project" value="UniProtKB-ARBA"/>
</dbReference>
<dbReference type="InterPro" id="IPR002545">
    <property type="entry name" value="CheW-lke_dom"/>
</dbReference>
<comment type="catalytic activity">
    <reaction evidence="1">
        <text>ATP + protein L-histidine = ADP + protein N-phospho-L-histidine.</text>
        <dbReference type="EC" id="2.7.13.3"/>
    </reaction>
</comment>
<feature type="domain" description="CheW-like" evidence="11">
    <location>
        <begin position="529"/>
        <end position="663"/>
    </location>
</feature>
<dbReference type="SMART" id="SM00448">
    <property type="entry name" value="REC"/>
    <property type="match status" value="1"/>
</dbReference>
<feature type="domain" description="Histidine kinase" evidence="9">
    <location>
        <begin position="322"/>
        <end position="527"/>
    </location>
</feature>
<dbReference type="Gene3D" id="2.30.30.40">
    <property type="entry name" value="SH3 Domains"/>
    <property type="match status" value="1"/>
</dbReference>
<dbReference type="InterPro" id="IPR008207">
    <property type="entry name" value="Sig_transdc_His_kin_Hpt_dom"/>
</dbReference>
<evidence type="ECO:0000313" key="13">
    <source>
        <dbReference type="EMBL" id="ACT18244.1"/>
    </source>
</evidence>
<dbReference type="InterPro" id="IPR004358">
    <property type="entry name" value="Sig_transdc_His_kin-like_C"/>
</dbReference>
<dbReference type="SUPFAM" id="SSF47226">
    <property type="entry name" value="Histidine-containing phosphotransfer domain, HPT domain"/>
    <property type="match status" value="1"/>
</dbReference>
<dbReference type="SMART" id="SM00387">
    <property type="entry name" value="HATPase_c"/>
    <property type="match status" value="1"/>
</dbReference>
<dbReference type="PROSITE" id="PS50894">
    <property type="entry name" value="HPT"/>
    <property type="match status" value="1"/>
</dbReference>
<dbReference type="EC" id="2.7.13.3" evidence="2"/>
<dbReference type="InterPro" id="IPR036641">
    <property type="entry name" value="HPT_dom_sf"/>
</dbReference>
<dbReference type="Gene3D" id="3.40.50.2300">
    <property type="match status" value="1"/>
</dbReference>
<evidence type="ECO:0000256" key="3">
    <source>
        <dbReference type="ARBA" id="ARBA00022553"/>
    </source>
</evidence>
<dbReference type="InterPro" id="IPR051315">
    <property type="entry name" value="Bact_Chemotaxis_CheA"/>
</dbReference>
<dbReference type="SMART" id="SM00260">
    <property type="entry name" value="CheW"/>
    <property type="match status" value="1"/>
</dbReference>
<dbReference type="PANTHER" id="PTHR43395">
    <property type="entry name" value="SENSOR HISTIDINE KINASE CHEA"/>
    <property type="match status" value="1"/>
</dbReference>
<evidence type="ECO:0000259" key="9">
    <source>
        <dbReference type="PROSITE" id="PS50109"/>
    </source>
</evidence>
<evidence type="ECO:0000256" key="2">
    <source>
        <dbReference type="ARBA" id="ARBA00012438"/>
    </source>
</evidence>
<proteinExistence type="predicted"/>
<dbReference type="PROSITE" id="PS50851">
    <property type="entry name" value="CHEW"/>
    <property type="match status" value="1"/>
</dbReference>
<dbReference type="InterPro" id="IPR036061">
    <property type="entry name" value="CheW-like_dom_sf"/>
</dbReference>
<dbReference type="KEGG" id="gem:GM21_2192"/>
<dbReference type="InterPro" id="IPR003594">
    <property type="entry name" value="HATPase_dom"/>
</dbReference>
<dbReference type="PRINTS" id="PR00344">
    <property type="entry name" value="BCTRLSENSOR"/>
</dbReference>
<keyword evidence="3 7" id="KW-0597">Phosphoprotein</keyword>
<dbReference type="Pfam" id="PF01584">
    <property type="entry name" value="CheW"/>
    <property type="match status" value="1"/>
</dbReference>
<keyword evidence="5 13" id="KW-0418">Kinase</keyword>
<dbReference type="SMART" id="SM00073">
    <property type="entry name" value="HPT"/>
    <property type="match status" value="1"/>
</dbReference>
<dbReference type="PROSITE" id="PS50109">
    <property type="entry name" value="HIS_KIN"/>
    <property type="match status" value="1"/>
</dbReference>
<dbReference type="AlphaFoldDB" id="C6DYG0"/>
<evidence type="ECO:0000259" key="12">
    <source>
        <dbReference type="PROSITE" id="PS50894"/>
    </source>
</evidence>
<dbReference type="Pfam" id="PF02518">
    <property type="entry name" value="HATPase_c"/>
    <property type="match status" value="1"/>
</dbReference>
<dbReference type="Pfam" id="PF00072">
    <property type="entry name" value="Response_reg"/>
    <property type="match status" value="1"/>
</dbReference>
<feature type="domain" description="Response regulatory" evidence="10">
    <location>
        <begin position="684"/>
        <end position="800"/>
    </location>
</feature>
<feature type="modified residue" description="Phosphohistidine" evidence="6">
    <location>
        <position position="79"/>
    </location>
</feature>
<dbReference type="Gene3D" id="3.30.565.10">
    <property type="entry name" value="Histidine kinase-like ATPase, C-terminal domain"/>
    <property type="match status" value="1"/>
</dbReference>
<evidence type="ECO:0000256" key="8">
    <source>
        <dbReference type="SAM" id="MobiDB-lite"/>
    </source>
</evidence>
<evidence type="ECO:0000256" key="4">
    <source>
        <dbReference type="ARBA" id="ARBA00022679"/>
    </source>
</evidence>
<dbReference type="PROSITE" id="PS50110">
    <property type="entry name" value="RESPONSE_REGULATORY"/>
    <property type="match status" value="1"/>
</dbReference>
<dbReference type="SUPFAM" id="SSF50341">
    <property type="entry name" value="CheW-like"/>
    <property type="match status" value="1"/>
</dbReference>
<keyword evidence="4" id="KW-0808">Transferase</keyword>
<dbReference type="Gene3D" id="1.20.120.160">
    <property type="entry name" value="HPT domain"/>
    <property type="match status" value="1"/>
</dbReference>
<dbReference type="InterPro" id="IPR001789">
    <property type="entry name" value="Sig_transdc_resp-reg_receiver"/>
</dbReference>
<evidence type="ECO:0000256" key="5">
    <source>
        <dbReference type="ARBA" id="ARBA00022777"/>
    </source>
</evidence>
<dbReference type="eggNOG" id="COG0643">
    <property type="taxonomic scope" value="Bacteria"/>
</dbReference>
<dbReference type="STRING" id="443144.GM21_2192"/>
<feature type="region of interest" description="Disordered" evidence="8">
    <location>
        <begin position="170"/>
        <end position="222"/>
    </location>
</feature>
<dbReference type="SUPFAM" id="SSF52172">
    <property type="entry name" value="CheY-like"/>
    <property type="match status" value="1"/>
</dbReference>
<dbReference type="eggNOG" id="COG0745">
    <property type="taxonomic scope" value="Bacteria"/>
</dbReference>
<reference evidence="13" key="1">
    <citation type="submission" date="2009-07" db="EMBL/GenBank/DDBJ databases">
        <title>Complete sequence of Geobacter sp. M21.</title>
        <authorList>
            <consortium name="US DOE Joint Genome Institute"/>
            <person name="Lucas S."/>
            <person name="Copeland A."/>
            <person name="Lapidus A."/>
            <person name="Glavina del Rio T."/>
            <person name="Dalin E."/>
            <person name="Tice H."/>
            <person name="Bruce D."/>
            <person name="Goodwin L."/>
            <person name="Pitluck S."/>
            <person name="Saunders E."/>
            <person name="Brettin T."/>
            <person name="Detter J.C."/>
            <person name="Han C."/>
            <person name="Larimer F."/>
            <person name="Land M."/>
            <person name="Hauser L."/>
            <person name="Kyrpides N."/>
            <person name="Ovchinnikova G."/>
            <person name="Lovley D."/>
        </authorList>
    </citation>
    <scope>NUCLEOTIDE SEQUENCE [LARGE SCALE GENOMIC DNA]</scope>
    <source>
        <strain evidence="13">M21</strain>
    </source>
</reference>
<accession>C6DYG0</accession>
<dbReference type="PANTHER" id="PTHR43395:SF1">
    <property type="entry name" value="CHEMOTAXIS PROTEIN CHEA"/>
    <property type="match status" value="1"/>
</dbReference>
<protein>
    <recommendedName>
        <fullName evidence="2">histidine kinase</fullName>
        <ecNumber evidence="2">2.7.13.3</ecNumber>
    </recommendedName>
</protein>
<dbReference type="EMBL" id="CP001661">
    <property type="protein sequence ID" value="ACT18244.1"/>
    <property type="molecule type" value="Genomic_DNA"/>
</dbReference>
<evidence type="ECO:0000256" key="6">
    <source>
        <dbReference type="PROSITE-ProRule" id="PRU00110"/>
    </source>
</evidence>
<dbReference type="GO" id="GO:0006935">
    <property type="term" value="P:chemotaxis"/>
    <property type="evidence" value="ECO:0007669"/>
    <property type="project" value="InterPro"/>
</dbReference>
<gene>
    <name evidence="13" type="ordered locus">GM21_2192</name>
</gene>
<name>C6DYG0_GEOSM</name>
<feature type="domain" description="HPt" evidence="12">
    <location>
        <begin position="29"/>
        <end position="136"/>
    </location>
</feature>
<dbReference type="CDD" id="cd00088">
    <property type="entry name" value="HPT"/>
    <property type="match status" value="1"/>
</dbReference>
<organism evidence="13">
    <name type="scientific">Geobacter sp. (strain M21)</name>
    <dbReference type="NCBI Taxonomy" id="443144"/>
    <lineage>
        <taxon>Bacteria</taxon>
        <taxon>Pseudomonadati</taxon>
        <taxon>Thermodesulfobacteriota</taxon>
        <taxon>Desulfuromonadia</taxon>
        <taxon>Geobacterales</taxon>
        <taxon>Geobacteraceae</taxon>
        <taxon>Geobacter</taxon>
    </lineage>
</organism>
<dbReference type="SUPFAM" id="SSF55874">
    <property type="entry name" value="ATPase domain of HSP90 chaperone/DNA topoisomerase II/histidine kinase"/>
    <property type="match status" value="1"/>
</dbReference>
<dbReference type="HOGENOM" id="CLU_000650_2_1_7"/>
<dbReference type="Pfam" id="PF01627">
    <property type="entry name" value="Hpt"/>
    <property type="match status" value="1"/>
</dbReference>